<gene>
    <name evidence="1" type="ORF">POM88_027176</name>
</gene>
<evidence type="ECO:0000313" key="2">
    <source>
        <dbReference type="Proteomes" id="UP001237642"/>
    </source>
</evidence>
<keyword evidence="2" id="KW-1185">Reference proteome</keyword>
<reference evidence="1" key="1">
    <citation type="submission" date="2023-02" db="EMBL/GenBank/DDBJ databases">
        <title>Genome of toxic invasive species Heracleum sosnowskyi carries increased number of genes despite the absence of recent whole-genome duplications.</title>
        <authorList>
            <person name="Schelkunov M."/>
            <person name="Shtratnikova V."/>
            <person name="Makarenko M."/>
            <person name="Klepikova A."/>
            <person name="Omelchenko D."/>
            <person name="Novikova G."/>
            <person name="Obukhova E."/>
            <person name="Bogdanov V."/>
            <person name="Penin A."/>
            <person name="Logacheva M."/>
        </authorList>
    </citation>
    <scope>NUCLEOTIDE SEQUENCE</scope>
    <source>
        <strain evidence="1">Hsosn_3</strain>
        <tissue evidence="1">Leaf</tissue>
    </source>
</reference>
<dbReference type="EMBL" id="JAUIZM010000006">
    <property type="protein sequence ID" value="KAK1380432.1"/>
    <property type="molecule type" value="Genomic_DNA"/>
</dbReference>
<dbReference type="Proteomes" id="UP001237642">
    <property type="component" value="Unassembled WGS sequence"/>
</dbReference>
<organism evidence="1 2">
    <name type="scientific">Heracleum sosnowskyi</name>
    <dbReference type="NCBI Taxonomy" id="360622"/>
    <lineage>
        <taxon>Eukaryota</taxon>
        <taxon>Viridiplantae</taxon>
        <taxon>Streptophyta</taxon>
        <taxon>Embryophyta</taxon>
        <taxon>Tracheophyta</taxon>
        <taxon>Spermatophyta</taxon>
        <taxon>Magnoliopsida</taxon>
        <taxon>eudicotyledons</taxon>
        <taxon>Gunneridae</taxon>
        <taxon>Pentapetalae</taxon>
        <taxon>asterids</taxon>
        <taxon>campanulids</taxon>
        <taxon>Apiales</taxon>
        <taxon>Apiaceae</taxon>
        <taxon>Apioideae</taxon>
        <taxon>apioid superclade</taxon>
        <taxon>Tordylieae</taxon>
        <taxon>Tordyliinae</taxon>
        <taxon>Heracleum</taxon>
    </lineage>
</organism>
<reference evidence="1" key="2">
    <citation type="submission" date="2023-05" db="EMBL/GenBank/DDBJ databases">
        <authorList>
            <person name="Schelkunov M.I."/>
        </authorList>
    </citation>
    <scope>NUCLEOTIDE SEQUENCE</scope>
    <source>
        <strain evidence="1">Hsosn_3</strain>
        <tissue evidence="1">Leaf</tissue>
    </source>
</reference>
<sequence>MAQAARSDLYEMEDVDFFGLTLRPRPRETFCTHALDLKQYKTFGEWVEVAQLIAVFGYKLMENAGIYVCVEHFSFFRNRTLCKQTGGSPHMRLENNQVQADRGFSWSTGLRDATGTQLLPGTPQYGGGQIGPGSYVHRPQLIRVFSRLLAMLLKRKIGILWNLQETIKKKLNSSEGVDGIEELVSGGKKSHGLGWLIGRHGSSLIKTSTQAPPQTDS</sequence>
<protein>
    <submittedName>
        <fullName evidence="1">Uncharacterized protein</fullName>
    </submittedName>
</protein>
<proteinExistence type="predicted"/>
<dbReference type="AlphaFoldDB" id="A0AAD8MPL8"/>
<comment type="caution">
    <text evidence="1">The sequence shown here is derived from an EMBL/GenBank/DDBJ whole genome shotgun (WGS) entry which is preliminary data.</text>
</comment>
<evidence type="ECO:0000313" key="1">
    <source>
        <dbReference type="EMBL" id="KAK1380432.1"/>
    </source>
</evidence>
<accession>A0AAD8MPL8</accession>
<name>A0AAD8MPL8_9APIA</name>